<reference evidence="14" key="1">
    <citation type="submission" date="2021-02" db="EMBL/GenBank/DDBJ databases">
        <authorList>
            <person name="Nowell W R."/>
        </authorList>
    </citation>
    <scope>NUCLEOTIDE SEQUENCE</scope>
</reference>
<keyword evidence="3" id="KW-0285">Flavoprotein</keyword>
<dbReference type="GO" id="GO:0005524">
    <property type="term" value="F:ATP binding"/>
    <property type="evidence" value="ECO:0007669"/>
    <property type="project" value="UniProtKB-KW"/>
</dbReference>
<dbReference type="Proteomes" id="UP000663851">
    <property type="component" value="Unassembled WGS sequence"/>
</dbReference>
<evidence type="ECO:0000313" key="16">
    <source>
        <dbReference type="EMBL" id="CAF4488005.1"/>
    </source>
</evidence>
<dbReference type="Proteomes" id="UP000663869">
    <property type="component" value="Unassembled WGS sequence"/>
</dbReference>
<dbReference type="EMBL" id="CAJOBS010000498">
    <property type="protein sequence ID" value="CAF4589874.1"/>
    <property type="molecule type" value="Genomic_DNA"/>
</dbReference>
<evidence type="ECO:0000313" key="13">
    <source>
        <dbReference type="EMBL" id="CAF3682004.1"/>
    </source>
</evidence>
<dbReference type="PANTHER" id="PTHR22749:SF6">
    <property type="entry name" value="RIBOFLAVIN KINASE"/>
    <property type="match status" value="1"/>
</dbReference>
<dbReference type="SUPFAM" id="SSF82114">
    <property type="entry name" value="Riboflavin kinase-like"/>
    <property type="match status" value="1"/>
</dbReference>
<sequence>MIEFPFPYLTTGTIVHGCGRGSKELGCPTANLDASSIENLPSEIDEGVYFGWAQFLTNNNDELYKLVASVGTNPFYKCKVKTLEVHLMHNFESDFYGEKLKIVLLGEIRKMTSFKDANELAMAIQNDIAKAHHELDSDQCRQYLNHPYFKN</sequence>
<dbReference type="GO" id="GO:0008531">
    <property type="term" value="F:riboflavin kinase activity"/>
    <property type="evidence" value="ECO:0007669"/>
    <property type="project" value="UniProtKB-EC"/>
</dbReference>
<dbReference type="Proteomes" id="UP000663838">
    <property type="component" value="Unassembled WGS sequence"/>
</dbReference>
<name>A0A819YLW9_9BILA</name>
<dbReference type="Proteomes" id="UP000663848">
    <property type="component" value="Unassembled WGS sequence"/>
</dbReference>
<dbReference type="EMBL" id="CAJOBQ010000873">
    <property type="protein sequence ID" value="CAF4428491.1"/>
    <property type="molecule type" value="Genomic_DNA"/>
</dbReference>
<dbReference type="InterPro" id="IPR023465">
    <property type="entry name" value="Riboflavin_kinase_dom_sf"/>
</dbReference>
<evidence type="ECO:0000313" key="9">
    <source>
        <dbReference type="EMBL" id="CAF2978729.1"/>
    </source>
</evidence>
<dbReference type="GO" id="GO:0009398">
    <property type="term" value="P:FMN biosynthetic process"/>
    <property type="evidence" value="ECO:0007669"/>
    <property type="project" value="UniProtKB-UniPathway"/>
</dbReference>
<dbReference type="AlphaFoldDB" id="A0A819YLW9"/>
<dbReference type="EMBL" id="CAJNYV010002620">
    <property type="protein sequence ID" value="CAF3489841.1"/>
    <property type="molecule type" value="Genomic_DNA"/>
</dbReference>
<proteinExistence type="predicted"/>
<dbReference type="Gene3D" id="2.40.30.30">
    <property type="entry name" value="Riboflavin kinase-like"/>
    <property type="match status" value="1"/>
</dbReference>
<dbReference type="Proteomes" id="UP000663833">
    <property type="component" value="Unassembled WGS sequence"/>
</dbReference>
<protein>
    <recommendedName>
        <fullName evidence="2">riboflavin kinase</fullName>
        <ecNumber evidence="2">2.7.1.26</ecNumber>
    </recommendedName>
</protein>
<keyword evidence="6" id="KW-0547">Nucleotide-binding</keyword>
<evidence type="ECO:0000256" key="2">
    <source>
        <dbReference type="ARBA" id="ARBA00012105"/>
    </source>
</evidence>
<dbReference type="UniPathway" id="UPA00276">
    <property type="reaction ID" value="UER00406"/>
</dbReference>
<keyword evidence="4" id="KW-0288">FMN</keyword>
<dbReference type="EMBL" id="CAJNYT010004690">
    <property type="protein sequence ID" value="CAF3682004.1"/>
    <property type="molecule type" value="Genomic_DNA"/>
</dbReference>
<dbReference type="InterPro" id="IPR015865">
    <property type="entry name" value="Riboflavin_kinase_bac/euk"/>
</dbReference>
<accession>A0A819YLW9</accession>
<dbReference type="PANTHER" id="PTHR22749">
    <property type="entry name" value="RIBOFLAVIN KINASE/FMN ADENYLYLTRANSFERASE"/>
    <property type="match status" value="1"/>
</dbReference>
<dbReference type="Proteomes" id="UP000663862">
    <property type="component" value="Unassembled WGS sequence"/>
</dbReference>
<evidence type="ECO:0000256" key="6">
    <source>
        <dbReference type="ARBA" id="ARBA00022741"/>
    </source>
</evidence>
<evidence type="ECO:0000313" key="11">
    <source>
        <dbReference type="EMBL" id="CAF3384786.1"/>
    </source>
</evidence>
<keyword evidence="7" id="KW-0067">ATP-binding</keyword>
<evidence type="ECO:0000313" key="14">
    <source>
        <dbReference type="EMBL" id="CAF4160646.1"/>
    </source>
</evidence>
<evidence type="ECO:0000256" key="4">
    <source>
        <dbReference type="ARBA" id="ARBA00022643"/>
    </source>
</evidence>
<dbReference type="Pfam" id="PF01687">
    <property type="entry name" value="Flavokinase"/>
    <property type="match status" value="1"/>
</dbReference>
<dbReference type="SMART" id="SM00904">
    <property type="entry name" value="Flavokinase"/>
    <property type="match status" value="1"/>
</dbReference>
<evidence type="ECO:0000259" key="8">
    <source>
        <dbReference type="SMART" id="SM00904"/>
    </source>
</evidence>
<organism evidence="14 18">
    <name type="scientific">Rotaria socialis</name>
    <dbReference type="NCBI Taxonomy" id="392032"/>
    <lineage>
        <taxon>Eukaryota</taxon>
        <taxon>Metazoa</taxon>
        <taxon>Spiralia</taxon>
        <taxon>Gnathifera</taxon>
        <taxon>Rotifera</taxon>
        <taxon>Eurotatoria</taxon>
        <taxon>Bdelloidea</taxon>
        <taxon>Philodinida</taxon>
        <taxon>Philodinidae</taxon>
        <taxon>Rotaria</taxon>
    </lineage>
</organism>
<dbReference type="EMBL" id="CAJNYU010000714">
    <property type="protein sequence ID" value="CAF3384786.1"/>
    <property type="molecule type" value="Genomic_DNA"/>
</dbReference>
<evidence type="ECO:0000313" key="18">
    <source>
        <dbReference type="Proteomes" id="UP000663851"/>
    </source>
</evidence>
<evidence type="ECO:0000256" key="5">
    <source>
        <dbReference type="ARBA" id="ARBA00022679"/>
    </source>
</evidence>
<comment type="caution">
    <text evidence="14">The sequence shown here is derived from an EMBL/GenBank/DDBJ whole genome shotgun (WGS) entry which is preliminary data.</text>
</comment>
<evidence type="ECO:0000313" key="10">
    <source>
        <dbReference type="EMBL" id="CAF3175606.1"/>
    </source>
</evidence>
<comment type="pathway">
    <text evidence="1">Cofactor biosynthesis; FMN biosynthesis; FMN from riboflavin (ATP route): step 1/1.</text>
</comment>
<dbReference type="Proteomes" id="UP000663825">
    <property type="component" value="Unassembled WGS sequence"/>
</dbReference>
<feature type="domain" description="Riboflavin kinase" evidence="8">
    <location>
        <begin position="3"/>
        <end position="136"/>
    </location>
</feature>
<dbReference type="EMBL" id="CAJOBR010000261">
    <property type="protein sequence ID" value="CAF4488005.1"/>
    <property type="molecule type" value="Genomic_DNA"/>
</dbReference>
<dbReference type="GO" id="GO:0005739">
    <property type="term" value="C:mitochondrion"/>
    <property type="evidence" value="ECO:0007669"/>
    <property type="project" value="TreeGrafter"/>
</dbReference>
<evidence type="ECO:0000256" key="7">
    <source>
        <dbReference type="ARBA" id="ARBA00022840"/>
    </source>
</evidence>
<gene>
    <name evidence="11" type="ORF">FME351_LOCUS7589</name>
    <name evidence="13" type="ORF">GRG538_LOCUS27085</name>
    <name evidence="14" type="ORF">HFQ381_LOCUS4945</name>
    <name evidence="12" type="ORF">KIK155_LOCUS15071</name>
    <name evidence="10" type="ORF">LUA448_LOCUS655</name>
    <name evidence="16" type="ORF">QYT958_LOCUS3610</name>
    <name evidence="9" type="ORF">TIS948_LOCUS325</name>
    <name evidence="17" type="ORF">TOA249_LOCUS9863</name>
    <name evidence="15" type="ORF">TSG867_LOCUS15140</name>
</gene>
<dbReference type="EMBL" id="CAJOBO010000201">
    <property type="protein sequence ID" value="CAF4160646.1"/>
    <property type="molecule type" value="Genomic_DNA"/>
</dbReference>
<evidence type="ECO:0000313" key="17">
    <source>
        <dbReference type="EMBL" id="CAF4589874.1"/>
    </source>
</evidence>
<dbReference type="InterPro" id="IPR023468">
    <property type="entry name" value="Riboflavin_kinase"/>
</dbReference>
<dbReference type="EMBL" id="CAJNYD010000014">
    <property type="protein sequence ID" value="CAF3175606.1"/>
    <property type="molecule type" value="Genomic_DNA"/>
</dbReference>
<dbReference type="Proteomes" id="UP000663865">
    <property type="component" value="Unassembled WGS sequence"/>
</dbReference>
<evidence type="ECO:0000256" key="1">
    <source>
        <dbReference type="ARBA" id="ARBA00005201"/>
    </source>
</evidence>
<dbReference type="OrthoDB" id="276388at2759"/>
<dbReference type="EC" id="2.7.1.26" evidence="2"/>
<dbReference type="Proteomes" id="UP000663872">
    <property type="component" value="Unassembled WGS sequence"/>
</dbReference>
<evidence type="ECO:0000256" key="3">
    <source>
        <dbReference type="ARBA" id="ARBA00022630"/>
    </source>
</evidence>
<dbReference type="GO" id="GO:0009231">
    <property type="term" value="P:riboflavin biosynthetic process"/>
    <property type="evidence" value="ECO:0007669"/>
    <property type="project" value="InterPro"/>
</dbReference>
<evidence type="ECO:0000313" key="12">
    <source>
        <dbReference type="EMBL" id="CAF3489841.1"/>
    </source>
</evidence>
<keyword evidence="5" id="KW-0808">Transferase</keyword>
<evidence type="ECO:0000313" key="15">
    <source>
        <dbReference type="EMBL" id="CAF4428491.1"/>
    </source>
</evidence>
<dbReference type="EMBL" id="CAJNXB010000008">
    <property type="protein sequence ID" value="CAF2978729.1"/>
    <property type="molecule type" value="Genomic_DNA"/>
</dbReference>